<feature type="signal peptide" evidence="2">
    <location>
        <begin position="1"/>
        <end position="19"/>
    </location>
</feature>
<gene>
    <name evidence="3" type="ORF">BJ322DRAFT_1019393</name>
</gene>
<reference evidence="3" key="2">
    <citation type="submission" date="2020-11" db="EMBL/GenBank/DDBJ databases">
        <authorList>
            <consortium name="DOE Joint Genome Institute"/>
            <person name="Kuo A."/>
            <person name="Miyauchi S."/>
            <person name="Kiss E."/>
            <person name="Drula E."/>
            <person name="Kohler A."/>
            <person name="Sanchez-Garcia M."/>
            <person name="Andreopoulos B."/>
            <person name="Barry K.W."/>
            <person name="Bonito G."/>
            <person name="Buee M."/>
            <person name="Carver A."/>
            <person name="Chen C."/>
            <person name="Cichocki N."/>
            <person name="Clum A."/>
            <person name="Culley D."/>
            <person name="Crous P.W."/>
            <person name="Fauchery L."/>
            <person name="Girlanda M."/>
            <person name="Hayes R."/>
            <person name="Keri Z."/>
            <person name="Labutti K."/>
            <person name="Lipzen A."/>
            <person name="Lombard V."/>
            <person name="Magnuson J."/>
            <person name="Maillard F."/>
            <person name="Morin E."/>
            <person name="Murat C."/>
            <person name="Nolan M."/>
            <person name="Ohm R."/>
            <person name="Pangilinan J."/>
            <person name="Pereira M."/>
            <person name="Perotto S."/>
            <person name="Peter M."/>
            <person name="Riley R."/>
            <person name="Sitrit Y."/>
            <person name="Stielow B."/>
            <person name="Szollosi G."/>
            <person name="Zifcakova L."/>
            <person name="Stursova M."/>
            <person name="Spatafora J.W."/>
            <person name="Tedersoo L."/>
            <person name="Vaario L.-M."/>
            <person name="Yamada A."/>
            <person name="Yan M."/>
            <person name="Wang P."/>
            <person name="Xu J."/>
            <person name="Bruns T."/>
            <person name="Baldrian P."/>
            <person name="Vilgalys R."/>
            <person name="Henrissat B."/>
            <person name="Grigoriev I.V."/>
            <person name="Hibbett D."/>
            <person name="Nagy L.G."/>
            <person name="Martin F.M."/>
        </authorList>
    </citation>
    <scope>NUCLEOTIDE SEQUENCE</scope>
    <source>
        <strain evidence="3">UH-Tt-Lm1</strain>
    </source>
</reference>
<sequence>MRVLSIISALAAVVTAVAGAALPGNCGSEIGCDLAQLTAKRDFLAHDARDLTNSERLRRGLPLKSPILRRGTPVSRADPSGRPAPDPNTISHHGIIQVINAASGAVLGYISDSSMKRAQLRYQPGTDSALKVAFKTDKTGSGTNLNLVMKNSDTGFGLLGLVQGNTDTDAVLSSGSSQFAVLAGVAKPGTTPGSTPSKINSSYSSVYETMMTAETAIWTFDAVHGTLSPRWVNPDGSLPTVQPFTQSDDAIYVSGDVDAFGAAHKSTPTVITLKFVST</sequence>
<keyword evidence="2" id="KW-0732">Signal</keyword>
<evidence type="ECO:0000313" key="3">
    <source>
        <dbReference type="EMBL" id="KAF9786807.1"/>
    </source>
</evidence>
<name>A0A9P6L855_9AGAM</name>
<keyword evidence="4" id="KW-1185">Reference proteome</keyword>
<evidence type="ECO:0000256" key="1">
    <source>
        <dbReference type="SAM" id="MobiDB-lite"/>
    </source>
</evidence>
<dbReference type="EMBL" id="WIUZ02000005">
    <property type="protein sequence ID" value="KAF9786807.1"/>
    <property type="molecule type" value="Genomic_DNA"/>
</dbReference>
<dbReference type="OrthoDB" id="4584900at2759"/>
<protein>
    <submittedName>
        <fullName evidence="3">Uncharacterized protein</fullName>
    </submittedName>
</protein>
<dbReference type="Proteomes" id="UP000736335">
    <property type="component" value="Unassembled WGS sequence"/>
</dbReference>
<evidence type="ECO:0000256" key="2">
    <source>
        <dbReference type="SAM" id="SignalP"/>
    </source>
</evidence>
<accession>A0A9P6L855</accession>
<feature type="chain" id="PRO_5040151705" evidence="2">
    <location>
        <begin position="20"/>
        <end position="278"/>
    </location>
</feature>
<evidence type="ECO:0000313" key="4">
    <source>
        <dbReference type="Proteomes" id="UP000736335"/>
    </source>
</evidence>
<reference evidence="3" key="1">
    <citation type="journal article" date="2020" name="Nat. Commun.">
        <title>Large-scale genome sequencing of mycorrhizal fungi provides insights into the early evolution of symbiotic traits.</title>
        <authorList>
            <person name="Miyauchi S."/>
            <person name="Kiss E."/>
            <person name="Kuo A."/>
            <person name="Drula E."/>
            <person name="Kohler A."/>
            <person name="Sanchez-Garcia M."/>
            <person name="Morin E."/>
            <person name="Andreopoulos B."/>
            <person name="Barry K.W."/>
            <person name="Bonito G."/>
            <person name="Buee M."/>
            <person name="Carver A."/>
            <person name="Chen C."/>
            <person name="Cichocki N."/>
            <person name="Clum A."/>
            <person name="Culley D."/>
            <person name="Crous P.W."/>
            <person name="Fauchery L."/>
            <person name="Girlanda M."/>
            <person name="Hayes R.D."/>
            <person name="Keri Z."/>
            <person name="LaButti K."/>
            <person name="Lipzen A."/>
            <person name="Lombard V."/>
            <person name="Magnuson J."/>
            <person name="Maillard F."/>
            <person name="Murat C."/>
            <person name="Nolan M."/>
            <person name="Ohm R.A."/>
            <person name="Pangilinan J."/>
            <person name="Pereira M.F."/>
            <person name="Perotto S."/>
            <person name="Peter M."/>
            <person name="Pfister S."/>
            <person name="Riley R."/>
            <person name="Sitrit Y."/>
            <person name="Stielow J.B."/>
            <person name="Szollosi G."/>
            <person name="Zifcakova L."/>
            <person name="Stursova M."/>
            <person name="Spatafora J.W."/>
            <person name="Tedersoo L."/>
            <person name="Vaario L.M."/>
            <person name="Yamada A."/>
            <person name="Yan M."/>
            <person name="Wang P."/>
            <person name="Xu J."/>
            <person name="Bruns T."/>
            <person name="Baldrian P."/>
            <person name="Vilgalys R."/>
            <person name="Dunand C."/>
            <person name="Henrissat B."/>
            <person name="Grigoriev I.V."/>
            <person name="Hibbett D."/>
            <person name="Nagy L.G."/>
            <person name="Martin F.M."/>
        </authorList>
    </citation>
    <scope>NUCLEOTIDE SEQUENCE</scope>
    <source>
        <strain evidence="3">UH-Tt-Lm1</strain>
    </source>
</reference>
<feature type="region of interest" description="Disordered" evidence="1">
    <location>
        <begin position="63"/>
        <end position="90"/>
    </location>
</feature>
<proteinExistence type="predicted"/>
<comment type="caution">
    <text evidence="3">The sequence shown here is derived from an EMBL/GenBank/DDBJ whole genome shotgun (WGS) entry which is preliminary data.</text>
</comment>
<organism evidence="3 4">
    <name type="scientific">Thelephora terrestris</name>
    <dbReference type="NCBI Taxonomy" id="56493"/>
    <lineage>
        <taxon>Eukaryota</taxon>
        <taxon>Fungi</taxon>
        <taxon>Dikarya</taxon>
        <taxon>Basidiomycota</taxon>
        <taxon>Agaricomycotina</taxon>
        <taxon>Agaricomycetes</taxon>
        <taxon>Thelephorales</taxon>
        <taxon>Thelephoraceae</taxon>
        <taxon>Thelephora</taxon>
    </lineage>
</organism>
<dbReference type="AlphaFoldDB" id="A0A9P6L855"/>